<evidence type="ECO:0000313" key="2">
    <source>
        <dbReference type="Proteomes" id="UP000053424"/>
    </source>
</evidence>
<organism evidence="1 2">
    <name type="scientific">Hebeloma cylindrosporum</name>
    <dbReference type="NCBI Taxonomy" id="76867"/>
    <lineage>
        <taxon>Eukaryota</taxon>
        <taxon>Fungi</taxon>
        <taxon>Dikarya</taxon>
        <taxon>Basidiomycota</taxon>
        <taxon>Agaricomycotina</taxon>
        <taxon>Agaricomycetes</taxon>
        <taxon>Agaricomycetidae</taxon>
        <taxon>Agaricales</taxon>
        <taxon>Agaricineae</taxon>
        <taxon>Hymenogastraceae</taxon>
        <taxon>Hebeloma</taxon>
    </lineage>
</organism>
<dbReference type="AlphaFoldDB" id="A0A0C2YMR1"/>
<sequence length="71" mass="8182">MTHTYWVAGERTRSFRFCAVRAVSLSKILLTEESCLPETSRIDSKFQPLYVQLVQTGVWRIPITTGDVTYQ</sequence>
<reference evidence="1 2" key="1">
    <citation type="submission" date="2014-04" db="EMBL/GenBank/DDBJ databases">
        <authorList>
            <consortium name="DOE Joint Genome Institute"/>
            <person name="Kuo A."/>
            <person name="Gay G."/>
            <person name="Dore J."/>
            <person name="Kohler A."/>
            <person name="Nagy L.G."/>
            <person name="Floudas D."/>
            <person name="Copeland A."/>
            <person name="Barry K.W."/>
            <person name="Cichocki N."/>
            <person name="Veneault-Fourrey C."/>
            <person name="LaButti K."/>
            <person name="Lindquist E.A."/>
            <person name="Lipzen A."/>
            <person name="Lundell T."/>
            <person name="Morin E."/>
            <person name="Murat C."/>
            <person name="Sun H."/>
            <person name="Tunlid A."/>
            <person name="Henrissat B."/>
            <person name="Grigoriev I.V."/>
            <person name="Hibbett D.S."/>
            <person name="Martin F."/>
            <person name="Nordberg H.P."/>
            <person name="Cantor M.N."/>
            <person name="Hua S.X."/>
        </authorList>
    </citation>
    <scope>NUCLEOTIDE SEQUENCE [LARGE SCALE GENOMIC DNA]</scope>
    <source>
        <strain evidence="2">h7</strain>
    </source>
</reference>
<name>A0A0C2YMR1_HEBCY</name>
<reference evidence="2" key="2">
    <citation type="submission" date="2015-01" db="EMBL/GenBank/DDBJ databases">
        <title>Evolutionary Origins and Diversification of the Mycorrhizal Mutualists.</title>
        <authorList>
            <consortium name="DOE Joint Genome Institute"/>
            <consortium name="Mycorrhizal Genomics Consortium"/>
            <person name="Kohler A."/>
            <person name="Kuo A."/>
            <person name="Nagy L.G."/>
            <person name="Floudas D."/>
            <person name="Copeland A."/>
            <person name="Barry K.W."/>
            <person name="Cichocki N."/>
            <person name="Veneault-Fourrey C."/>
            <person name="LaButti K."/>
            <person name="Lindquist E.A."/>
            <person name="Lipzen A."/>
            <person name="Lundell T."/>
            <person name="Morin E."/>
            <person name="Murat C."/>
            <person name="Riley R."/>
            <person name="Ohm R."/>
            <person name="Sun H."/>
            <person name="Tunlid A."/>
            <person name="Henrissat B."/>
            <person name="Grigoriev I.V."/>
            <person name="Hibbett D.S."/>
            <person name="Martin F."/>
        </authorList>
    </citation>
    <scope>NUCLEOTIDE SEQUENCE [LARGE SCALE GENOMIC DNA]</scope>
    <source>
        <strain evidence="2">h7</strain>
    </source>
</reference>
<accession>A0A0C2YMR1</accession>
<gene>
    <name evidence="1" type="ORF">M413DRAFT_444729</name>
</gene>
<evidence type="ECO:0000313" key="1">
    <source>
        <dbReference type="EMBL" id="KIM42302.1"/>
    </source>
</evidence>
<protein>
    <submittedName>
        <fullName evidence="1">Uncharacterized protein</fullName>
    </submittedName>
</protein>
<proteinExistence type="predicted"/>
<dbReference type="HOGENOM" id="CLU_2740291_0_0_1"/>
<keyword evidence="2" id="KW-1185">Reference proteome</keyword>
<dbReference type="EMBL" id="KN831778">
    <property type="protein sequence ID" value="KIM42302.1"/>
    <property type="molecule type" value="Genomic_DNA"/>
</dbReference>
<dbReference type="Proteomes" id="UP000053424">
    <property type="component" value="Unassembled WGS sequence"/>
</dbReference>